<reference evidence="2 3" key="1">
    <citation type="journal article" date="2014" name="PLoS ONE">
        <title>Global Analysis of Gene Expression Profiles in Physic Nut (Jatropha curcas L.) Seedlings Exposed to Salt Stress.</title>
        <authorList>
            <person name="Zhang L."/>
            <person name="Zhang C."/>
            <person name="Wu P."/>
            <person name="Chen Y."/>
            <person name="Li M."/>
            <person name="Jiang H."/>
            <person name="Wu G."/>
        </authorList>
    </citation>
    <scope>NUCLEOTIDE SEQUENCE [LARGE SCALE GENOMIC DNA]</scope>
    <source>
        <strain evidence="3">cv. GZQX0401</strain>
        <tissue evidence="2">Young leaves</tissue>
    </source>
</reference>
<evidence type="ECO:0000313" key="2">
    <source>
        <dbReference type="EMBL" id="KDP32303.1"/>
    </source>
</evidence>
<dbReference type="EMBL" id="KK914582">
    <property type="protein sequence ID" value="KDP32303.1"/>
    <property type="molecule type" value="Genomic_DNA"/>
</dbReference>
<dbReference type="AlphaFoldDB" id="A0A067KBD2"/>
<evidence type="ECO:0000313" key="3">
    <source>
        <dbReference type="Proteomes" id="UP000027138"/>
    </source>
</evidence>
<keyword evidence="3" id="KW-1185">Reference proteome</keyword>
<proteinExistence type="predicted"/>
<accession>A0A067KBD2</accession>
<feature type="region of interest" description="Disordered" evidence="1">
    <location>
        <begin position="126"/>
        <end position="157"/>
    </location>
</feature>
<dbReference type="OrthoDB" id="1736529at2759"/>
<evidence type="ECO:0000256" key="1">
    <source>
        <dbReference type="SAM" id="MobiDB-lite"/>
    </source>
</evidence>
<dbReference type="STRING" id="180498.A0A067KBD2"/>
<gene>
    <name evidence="2" type="ORF">JCGZ_13228</name>
</gene>
<organism evidence="2 3">
    <name type="scientific">Jatropha curcas</name>
    <name type="common">Barbados nut</name>
    <dbReference type="NCBI Taxonomy" id="180498"/>
    <lineage>
        <taxon>Eukaryota</taxon>
        <taxon>Viridiplantae</taxon>
        <taxon>Streptophyta</taxon>
        <taxon>Embryophyta</taxon>
        <taxon>Tracheophyta</taxon>
        <taxon>Spermatophyta</taxon>
        <taxon>Magnoliopsida</taxon>
        <taxon>eudicotyledons</taxon>
        <taxon>Gunneridae</taxon>
        <taxon>Pentapetalae</taxon>
        <taxon>rosids</taxon>
        <taxon>fabids</taxon>
        <taxon>Malpighiales</taxon>
        <taxon>Euphorbiaceae</taxon>
        <taxon>Crotonoideae</taxon>
        <taxon>Jatropheae</taxon>
        <taxon>Jatropha</taxon>
    </lineage>
</organism>
<protein>
    <submittedName>
        <fullName evidence="2">Uncharacterized protein</fullName>
    </submittedName>
</protein>
<sequence length="157" mass="17434">MLEEFCLAPLAKEQGNNNVAFFSLFVLSKANKCLQLLISREKSCESLADPKEFPNLVEDWQLTLAFESKIPREQGTYLPAEQYLTNAESLTSTSFRVSNACKLRRKHATQNGDLDNEILGVLGNDDNDAEKAIQGDPEPAKSVMVVDGNDGEQVMHQ</sequence>
<dbReference type="Proteomes" id="UP000027138">
    <property type="component" value="Unassembled WGS sequence"/>
</dbReference>
<name>A0A067KBD2_JATCU</name>